<dbReference type="RefSeq" id="XP_033604002.1">
    <property type="nucleotide sequence ID" value="XM_033739552.1"/>
</dbReference>
<dbReference type="EC" id="3.5.1.9" evidence="3"/>
<dbReference type="UniPathway" id="UPA00333">
    <property type="reaction ID" value="UER00454"/>
</dbReference>
<evidence type="ECO:0000259" key="4">
    <source>
        <dbReference type="Pfam" id="PF07859"/>
    </source>
</evidence>
<accession>A0A6A6WJL5</accession>
<dbReference type="Gene3D" id="3.40.50.1820">
    <property type="entry name" value="alpha/beta hydrolase"/>
    <property type="match status" value="1"/>
</dbReference>
<dbReference type="PANTHER" id="PTHR48081">
    <property type="entry name" value="AB HYDROLASE SUPERFAMILY PROTEIN C4A8.06C"/>
    <property type="match status" value="1"/>
</dbReference>
<gene>
    <name evidence="5" type="ORF">EJ05DRAFT_176251</name>
</gene>
<dbReference type="AlphaFoldDB" id="A0A6A6WJL5"/>
<dbReference type="OrthoDB" id="420264at2759"/>
<evidence type="ECO:0000256" key="2">
    <source>
        <dbReference type="ARBA" id="ARBA00023079"/>
    </source>
</evidence>
<comment type="domain">
    <text evidence="3">The main chain amide nitrogen atoms of the second glycine and its adjacent residue in the HGGXW motif define the oxyanion hole, and stabilize the oxyanion that forms during the nucleophilic attack by the catalytic serine during substrate cleavage.</text>
</comment>
<evidence type="ECO:0000256" key="1">
    <source>
        <dbReference type="ARBA" id="ARBA00022801"/>
    </source>
</evidence>
<keyword evidence="1 3" id="KW-0378">Hydrolase</keyword>
<name>A0A6A6WJL5_9PEZI</name>
<evidence type="ECO:0000313" key="5">
    <source>
        <dbReference type="EMBL" id="KAF2761551.1"/>
    </source>
</evidence>
<evidence type="ECO:0000256" key="3">
    <source>
        <dbReference type="HAMAP-Rule" id="MF_03014"/>
    </source>
</evidence>
<sequence length="348" mass="38668">MKPAAMASTSETSAASNTTYPQYLPNVPYGSQKSPLNTLDIFLPHSSPPDHDKSAIWVLFIHGGAWRDPTQTSTEILPLLNYLYKSPSSIPDLPNPCPPAPSLPDPAQRRTYEDDGVDIRPYIAGFASLNYRLSPDVKHPEHIRDVSDAIAHLVREYGVGRDVQFVLLGHSCGATLAAQYVSGLGLDRARQQDRVHPIALGLLAGIFDLGAFVARHADSPVYRDIVEGAFGRDEREWLEASPMQGMYGWEEGKVVLVGWSREDGLVEDAQSEEFVEKLAREQWARKEGSGSKKIAHTEGKRRHVGEWVGREVVSWPMEGEHDGLWGDGRQLAWVVQELVLRTVTRRCV</sequence>
<dbReference type="GeneID" id="54480606"/>
<dbReference type="Proteomes" id="UP000799437">
    <property type="component" value="Unassembled WGS sequence"/>
</dbReference>
<dbReference type="EMBL" id="ML996566">
    <property type="protein sequence ID" value="KAF2761551.1"/>
    <property type="molecule type" value="Genomic_DNA"/>
</dbReference>
<dbReference type="Pfam" id="PF07859">
    <property type="entry name" value="Abhydrolase_3"/>
    <property type="match status" value="1"/>
</dbReference>
<dbReference type="GO" id="GO:0019441">
    <property type="term" value="P:L-tryptophan catabolic process to kynurenine"/>
    <property type="evidence" value="ECO:0007669"/>
    <property type="project" value="UniProtKB-UniRule"/>
</dbReference>
<dbReference type="SUPFAM" id="SSF53474">
    <property type="entry name" value="alpha/beta-Hydrolases"/>
    <property type="match status" value="2"/>
</dbReference>
<dbReference type="InterPro" id="IPR050300">
    <property type="entry name" value="GDXG_lipolytic_enzyme"/>
</dbReference>
<organism evidence="5 6">
    <name type="scientific">Pseudovirgaria hyperparasitica</name>
    <dbReference type="NCBI Taxonomy" id="470096"/>
    <lineage>
        <taxon>Eukaryota</taxon>
        <taxon>Fungi</taxon>
        <taxon>Dikarya</taxon>
        <taxon>Ascomycota</taxon>
        <taxon>Pezizomycotina</taxon>
        <taxon>Dothideomycetes</taxon>
        <taxon>Dothideomycetes incertae sedis</taxon>
        <taxon>Acrospermales</taxon>
        <taxon>Acrospermaceae</taxon>
        <taxon>Pseudovirgaria</taxon>
    </lineage>
</organism>
<dbReference type="InterPro" id="IPR013094">
    <property type="entry name" value="AB_hydrolase_3"/>
</dbReference>
<comment type="similarity">
    <text evidence="3">Belongs to the kynurenine formamidase family.</text>
</comment>
<dbReference type="InterPro" id="IPR029058">
    <property type="entry name" value="AB_hydrolase_fold"/>
</dbReference>
<feature type="active site" evidence="3">
    <location>
        <position position="321"/>
    </location>
</feature>
<comment type="catalytic activity">
    <reaction evidence="3">
        <text>N-formyl-L-kynurenine + H2O = L-kynurenine + formate + H(+)</text>
        <dbReference type="Rhea" id="RHEA:13009"/>
        <dbReference type="ChEBI" id="CHEBI:15377"/>
        <dbReference type="ChEBI" id="CHEBI:15378"/>
        <dbReference type="ChEBI" id="CHEBI:15740"/>
        <dbReference type="ChEBI" id="CHEBI:57959"/>
        <dbReference type="ChEBI" id="CHEBI:58629"/>
        <dbReference type="EC" id="3.5.1.9"/>
    </reaction>
</comment>
<feature type="active site" description="Nucleophile" evidence="3">
    <location>
        <position position="171"/>
    </location>
</feature>
<feature type="domain" description="Alpha/beta hydrolase fold-3" evidence="4">
    <location>
        <begin position="127"/>
        <end position="207"/>
    </location>
</feature>
<comment type="pathway">
    <text evidence="3">Amino-acid degradation; L-tryptophan degradation via kynurenine pathway; L-kynurenine from L-tryptophan: step 2/2.</text>
</comment>
<dbReference type="GO" id="GO:0034354">
    <property type="term" value="P:'de novo' NAD+ biosynthetic process from L-tryptophan"/>
    <property type="evidence" value="ECO:0007669"/>
    <property type="project" value="UniProtKB-UniRule"/>
</dbReference>
<reference evidence="5" key="1">
    <citation type="journal article" date="2020" name="Stud. Mycol.">
        <title>101 Dothideomycetes genomes: a test case for predicting lifestyles and emergence of pathogens.</title>
        <authorList>
            <person name="Haridas S."/>
            <person name="Albert R."/>
            <person name="Binder M."/>
            <person name="Bloem J."/>
            <person name="Labutti K."/>
            <person name="Salamov A."/>
            <person name="Andreopoulos B."/>
            <person name="Baker S."/>
            <person name="Barry K."/>
            <person name="Bills G."/>
            <person name="Bluhm B."/>
            <person name="Cannon C."/>
            <person name="Castanera R."/>
            <person name="Culley D."/>
            <person name="Daum C."/>
            <person name="Ezra D."/>
            <person name="Gonzalez J."/>
            <person name="Henrissat B."/>
            <person name="Kuo A."/>
            <person name="Liang C."/>
            <person name="Lipzen A."/>
            <person name="Lutzoni F."/>
            <person name="Magnuson J."/>
            <person name="Mondo S."/>
            <person name="Nolan M."/>
            <person name="Ohm R."/>
            <person name="Pangilinan J."/>
            <person name="Park H.-J."/>
            <person name="Ramirez L."/>
            <person name="Alfaro M."/>
            <person name="Sun H."/>
            <person name="Tritt A."/>
            <person name="Yoshinaga Y."/>
            <person name="Zwiers L.-H."/>
            <person name="Turgeon B."/>
            <person name="Goodwin S."/>
            <person name="Spatafora J."/>
            <person name="Crous P."/>
            <person name="Grigoriev I."/>
        </authorList>
    </citation>
    <scope>NUCLEOTIDE SEQUENCE</scope>
    <source>
        <strain evidence="5">CBS 121739</strain>
    </source>
</reference>
<feature type="active site" evidence="3">
    <location>
        <position position="263"/>
    </location>
</feature>
<comment type="function">
    <text evidence="3">Catalyzes the hydrolysis of N-formyl-L-kynurenine to L-kynurenine, the second step in the kynurenine pathway of tryptophan degradation. Kynurenine may be further oxidized to nicotinic acid, NAD(H) and NADP(H). Required for elimination of toxic metabolites.</text>
</comment>
<proteinExistence type="inferred from homology"/>
<feature type="short sequence motif" description="HGGXW" evidence="3">
    <location>
        <begin position="62"/>
        <end position="66"/>
    </location>
</feature>
<keyword evidence="6" id="KW-1185">Reference proteome</keyword>
<dbReference type="InterPro" id="IPR027519">
    <property type="entry name" value="KFase_ver/fungi-typ"/>
</dbReference>
<dbReference type="HAMAP" id="MF_03014">
    <property type="entry name" value="KFase"/>
    <property type="match status" value="1"/>
</dbReference>
<dbReference type="PANTHER" id="PTHR48081:SF33">
    <property type="entry name" value="KYNURENINE FORMAMIDASE"/>
    <property type="match status" value="1"/>
</dbReference>
<evidence type="ECO:0000313" key="6">
    <source>
        <dbReference type="Proteomes" id="UP000799437"/>
    </source>
</evidence>
<protein>
    <recommendedName>
        <fullName evidence="3">Kynurenine formamidase</fullName>
        <shortName evidence="3">KFA</shortName>
        <shortName evidence="3">KFase</shortName>
        <ecNumber evidence="3">3.5.1.9</ecNumber>
    </recommendedName>
    <alternativeName>
        <fullName evidence="3">Arylformamidase</fullName>
    </alternativeName>
    <alternativeName>
        <fullName evidence="3">N-formylkynurenine formamidase</fullName>
        <shortName evidence="3">FKF</shortName>
    </alternativeName>
</protein>
<keyword evidence="2 3" id="KW-0823">Tryptophan catabolism</keyword>
<dbReference type="GO" id="GO:0004061">
    <property type="term" value="F:arylformamidase activity"/>
    <property type="evidence" value="ECO:0007669"/>
    <property type="project" value="UniProtKB-UniRule"/>
</dbReference>
<comment type="subunit">
    <text evidence="3">Homodimer.</text>
</comment>